<evidence type="ECO:0000256" key="7">
    <source>
        <dbReference type="ARBA" id="ARBA00022723"/>
    </source>
</evidence>
<evidence type="ECO:0000313" key="18">
    <source>
        <dbReference type="EMBL" id="USW54214.1"/>
    </source>
</evidence>
<dbReference type="InterPro" id="IPR050819">
    <property type="entry name" value="Tripeptidyl-peptidase_I"/>
</dbReference>
<proteinExistence type="predicted"/>
<dbReference type="EMBL" id="CP099423">
    <property type="protein sequence ID" value="USW54214.1"/>
    <property type="molecule type" value="Genomic_DNA"/>
</dbReference>
<feature type="binding site" evidence="15">
    <location>
        <position position="607"/>
    </location>
    <ligand>
        <name>Ca(2+)</name>
        <dbReference type="ChEBI" id="CHEBI:29108"/>
    </ligand>
</feature>
<evidence type="ECO:0000256" key="4">
    <source>
        <dbReference type="ARBA" id="ARBA00012462"/>
    </source>
</evidence>
<feature type="chain" id="PRO_5040371412" description="tripeptidyl-peptidase II" evidence="16">
    <location>
        <begin position="17"/>
        <end position="648"/>
    </location>
</feature>
<dbReference type="EC" id="3.4.14.10" evidence="4"/>
<feature type="binding site" evidence="15">
    <location>
        <position position="628"/>
    </location>
    <ligand>
        <name>Ca(2+)</name>
        <dbReference type="ChEBI" id="CHEBI:29108"/>
    </ligand>
</feature>
<keyword evidence="5" id="KW-0964">Secreted</keyword>
<evidence type="ECO:0000256" key="5">
    <source>
        <dbReference type="ARBA" id="ARBA00022525"/>
    </source>
</evidence>
<sequence>MLVSTLLAALVASCSASPLAAPHVLHESRDSIPHGWVKREELSPRAVLPMRIALAQSNLDKGEDWLMEVSHPESNKYGKHWTAEDVATAFAPSKSTIDAVKNWLSSAGINHERIEQSQSLGWLNFHATVDEAENLLKTKYFTYEHSETGQPQVACEKYSIPAGLQDKIDFITPTVHFDAKVRPREASSELESRALSQHIKPGSPSSGNIPKFEPLAKSNFIKELSDCDKQTTPNCLRALYKFPPGLTANPRNSFGIVEYTPQAYIPSDLDLFFKNFSTRQVGDRPIFDSIDGGTIDQGMTGFAYNGESNLDLEYGMALVYPQKTTLYQVGDTVEGASFNDFLDAIDGSYCSYEGGDDPSQDATYPDPAPGGYKGPKNCGGFAATKVISTSYGYNEHDLTPAYERRQCNEYMKLGMMGVSVLYSSGDYGVAGNGGQCINGPGEDAPYQDASVPGGRFNPAFPSTCPYVTSVGATQVKPGTNILVTPTQPEQACETVIYSGGGFSNVFPLPSYQSAAVKSYFKNHLPPYTSAQYNNSQQTRGFPDISANGANYVVAINGAWAKVYGTSASAPTLGSIITLINEARINIGKGSIGFINPVAYAHPEVFNDVISGGNQGCSTPGFTAVSGWDPVTGLGTPNFLKMLPLFLLL</sequence>
<dbReference type="SMART" id="SM00944">
    <property type="entry name" value="Pro-kuma_activ"/>
    <property type="match status" value="1"/>
</dbReference>
<evidence type="ECO:0000256" key="13">
    <source>
        <dbReference type="ARBA" id="ARBA00023145"/>
    </source>
</evidence>
<dbReference type="GO" id="GO:0008240">
    <property type="term" value="F:tripeptidyl-peptidase activity"/>
    <property type="evidence" value="ECO:0007669"/>
    <property type="project" value="UniProtKB-EC"/>
</dbReference>
<keyword evidence="19" id="KW-1185">Reference proteome</keyword>
<keyword evidence="7 15" id="KW-0479">Metal-binding</keyword>
<dbReference type="Proteomes" id="UP001056384">
    <property type="component" value="Chromosome 6"/>
</dbReference>
<dbReference type="SUPFAM" id="SSF52743">
    <property type="entry name" value="Subtilisin-like"/>
    <property type="match status" value="1"/>
</dbReference>
<keyword evidence="9 15" id="KW-0378">Hydrolase</keyword>
<comment type="function">
    <text evidence="2">Secreted tripeptidyl-peptidase which degrades proteins at acidic pHs and is involved in virulence.</text>
</comment>
<evidence type="ECO:0000256" key="16">
    <source>
        <dbReference type="SAM" id="SignalP"/>
    </source>
</evidence>
<dbReference type="AlphaFoldDB" id="A0A9Q9ARS2"/>
<comment type="cofactor">
    <cofactor evidence="15">
        <name>Ca(2+)</name>
        <dbReference type="ChEBI" id="CHEBI:29108"/>
    </cofactor>
    <text evidence="15">Binds 1 Ca(2+) ion per subunit.</text>
</comment>
<feature type="active site" description="Charge relay system" evidence="15">
    <location>
        <position position="566"/>
    </location>
</feature>
<comment type="subcellular location">
    <subcellularLocation>
        <location evidence="3">Secreted</location>
        <location evidence="3">Extracellular space</location>
    </subcellularLocation>
</comment>
<dbReference type="Gene3D" id="3.40.50.200">
    <property type="entry name" value="Peptidase S8/S53 domain"/>
    <property type="match status" value="1"/>
</dbReference>
<evidence type="ECO:0000256" key="15">
    <source>
        <dbReference type="PROSITE-ProRule" id="PRU01032"/>
    </source>
</evidence>
<evidence type="ECO:0000256" key="6">
    <source>
        <dbReference type="ARBA" id="ARBA00022670"/>
    </source>
</evidence>
<keyword evidence="10 15" id="KW-0720">Serine protease</keyword>
<dbReference type="PROSITE" id="PS51695">
    <property type="entry name" value="SEDOLISIN"/>
    <property type="match status" value="1"/>
</dbReference>
<feature type="active site" description="Charge relay system" evidence="15">
    <location>
        <position position="311"/>
    </location>
</feature>
<evidence type="ECO:0000256" key="2">
    <source>
        <dbReference type="ARBA" id="ARBA00002451"/>
    </source>
</evidence>
<keyword evidence="8 16" id="KW-0732">Signal</keyword>
<evidence type="ECO:0000313" key="19">
    <source>
        <dbReference type="Proteomes" id="UP001056384"/>
    </source>
</evidence>
<dbReference type="PANTHER" id="PTHR14218:SF19">
    <property type="entry name" value="SERINE PROTEASE AORO, PUTATIVE (AFU_ORTHOLOGUE AFUA_6G10250)-RELATED"/>
    <property type="match status" value="1"/>
</dbReference>
<gene>
    <name evidence="18" type="ORF">Slin15195_G075330</name>
</gene>
<feature type="signal peptide" evidence="16">
    <location>
        <begin position="1"/>
        <end position="16"/>
    </location>
</feature>
<keyword evidence="14" id="KW-0325">Glycoprotein</keyword>
<feature type="binding site" evidence="15">
    <location>
        <position position="608"/>
    </location>
    <ligand>
        <name>Ca(2+)</name>
        <dbReference type="ChEBI" id="CHEBI:29108"/>
    </ligand>
</feature>
<dbReference type="InterPro" id="IPR030400">
    <property type="entry name" value="Sedolisin_dom"/>
</dbReference>
<dbReference type="GO" id="GO:0046872">
    <property type="term" value="F:metal ion binding"/>
    <property type="evidence" value="ECO:0007669"/>
    <property type="project" value="UniProtKB-UniRule"/>
</dbReference>
<feature type="binding site" evidence="15">
    <location>
        <position position="626"/>
    </location>
    <ligand>
        <name>Ca(2+)</name>
        <dbReference type="ChEBI" id="CHEBI:29108"/>
    </ligand>
</feature>
<dbReference type="PANTHER" id="PTHR14218">
    <property type="entry name" value="PROTEASE S8 TRIPEPTIDYL PEPTIDASE I CLN2"/>
    <property type="match status" value="1"/>
</dbReference>
<evidence type="ECO:0000256" key="11">
    <source>
        <dbReference type="ARBA" id="ARBA00022837"/>
    </source>
</evidence>
<dbReference type="InterPro" id="IPR000209">
    <property type="entry name" value="Peptidase_S8/S53_dom"/>
</dbReference>
<evidence type="ECO:0000256" key="10">
    <source>
        <dbReference type="ARBA" id="ARBA00022825"/>
    </source>
</evidence>
<dbReference type="GO" id="GO:0006508">
    <property type="term" value="P:proteolysis"/>
    <property type="evidence" value="ECO:0007669"/>
    <property type="project" value="UniProtKB-KW"/>
</dbReference>
<keyword evidence="12" id="KW-0843">Virulence</keyword>
<feature type="active site" description="Charge relay system" evidence="15">
    <location>
        <position position="307"/>
    </location>
</feature>
<reference evidence="18" key="1">
    <citation type="submission" date="2022-06" db="EMBL/GenBank/DDBJ databases">
        <title>Complete genome sequences of two strains of the flax pathogen Septoria linicola.</title>
        <authorList>
            <person name="Lapalu N."/>
            <person name="Simon A."/>
            <person name="Demenou B."/>
            <person name="Paumier D."/>
            <person name="Guillot M.-P."/>
            <person name="Gout L."/>
            <person name="Valade R."/>
        </authorList>
    </citation>
    <scope>NUCLEOTIDE SEQUENCE</scope>
    <source>
        <strain evidence="18">SE15195</strain>
    </source>
</reference>
<comment type="catalytic activity">
    <reaction evidence="1">
        <text>Release of an N-terminal tripeptide from a polypeptide.</text>
        <dbReference type="EC" id="3.4.14.10"/>
    </reaction>
</comment>
<feature type="domain" description="Peptidase S53" evidence="17">
    <location>
        <begin position="230"/>
        <end position="648"/>
    </location>
</feature>
<keyword evidence="6 15" id="KW-0645">Protease</keyword>
<evidence type="ECO:0000259" key="17">
    <source>
        <dbReference type="PROSITE" id="PS51695"/>
    </source>
</evidence>
<dbReference type="SUPFAM" id="SSF54897">
    <property type="entry name" value="Protease propeptides/inhibitors"/>
    <property type="match status" value="1"/>
</dbReference>
<dbReference type="Pfam" id="PF00082">
    <property type="entry name" value="Peptidase_S8"/>
    <property type="match status" value="1"/>
</dbReference>
<evidence type="ECO:0000256" key="8">
    <source>
        <dbReference type="ARBA" id="ARBA00022729"/>
    </source>
</evidence>
<dbReference type="InterPro" id="IPR015366">
    <property type="entry name" value="S53_propep"/>
</dbReference>
<accession>A0A9Q9ARS2</accession>
<evidence type="ECO:0000256" key="14">
    <source>
        <dbReference type="ARBA" id="ARBA00023180"/>
    </source>
</evidence>
<keyword evidence="13" id="KW-0865">Zymogen</keyword>
<dbReference type="Pfam" id="PF09286">
    <property type="entry name" value="Pro-kuma_activ"/>
    <property type="match status" value="1"/>
</dbReference>
<dbReference type="GO" id="GO:0005576">
    <property type="term" value="C:extracellular region"/>
    <property type="evidence" value="ECO:0007669"/>
    <property type="project" value="UniProtKB-SubCell"/>
</dbReference>
<evidence type="ECO:0000256" key="9">
    <source>
        <dbReference type="ARBA" id="ARBA00022801"/>
    </source>
</evidence>
<name>A0A9Q9ARS2_9PEZI</name>
<organism evidence="18 19">
    <name type="scientific">Septoria linicola</name>
    <dbReference type="NCBI Taxonomy" id="215465"/>
    <lineage>
        <taxon>Eukaryota</taxon>
        <taxon>Fungi</taxon>
        <taxon>Dikarya</taxon>
        <taxon>Ascomycota</taxon>
        <taxon>Pezizomycotina</taxon>
        <taxon>Dothideomycetes</taxon>
        <taxon>Dothideomycetidae</taxon>
        <taxon>Mycosphaerellales</taxon>
        <taxon>Mycosphaerellaceae</taxon>
        <taxon>Septoria</taxon>
    </lineage>
</organism>
<evidence type="ECO:0000256" key="1">
    <source>
        <dbReference type="ARBA" id="ARBA00001910"/>
    </source>
</evidence>
<dbReference type="CDD" id="cd11377">
    <property type="entry name" value="Pro-peptidase_S53"/>
    <property type="match status" value="1"/>
</dbReference>
<dbReference type="InterPro" id="IPR036852">
    <property type="entry name" value="Peptidase_S8/S53_dom_sf"/>
</dbReference>
<dbReference type="GO" id="GO:0004252">
    <property type="term" value="F:serine-type endopeptidase activity"/>
    <property type="evidence" value="ECO:0007669"/>
    <property type="project" value="UniProtKB-UniRule"/>
</dbReference>
<dbReference type="FunFam" id="3.40.50.200:FF:000015">
    <property type="entry name" value="Tripeptidyl peptidase A"/>
    <property type="match status" value="1"/>
</dbReference>
<evidence type="ECO:0000256" key="12">
    <source>
        <dbReference type="ARBA" id="ARBA00023026"/>
    </source>
</evidence>
<protein>
    <recommendedName>
        <fullName evidence="4">tripeptidyl-peptidase II</fullName>
        <ecNumber evidence="4">3.4.14.10</ecNumber>
    </recommendedName>
</protein>
<evidence type="ECO:0000256" key="3">
    <source>
        <dbReference type="ARBA" id="ARBA00004239"/>
    </source>
</evidence>
<keyword evidence="11 15" id="KW-0106">Calcium</keyword>
<dbReference type="CDD" id="cd04056">
    <property type="entry name" value="Peptidases_S53"/>
    <property type="match status" value="1"/>
</dbReference>